<proteinExistence type="predicted"/>
<reference evidence="1" key="1">
    <citation type="journal article" date="2014" name="Int. J. Syst. Evol. Microbiol.">
        <title>Complete genome sequence of Corynebacterium casei LMG S-19264T (=DSM 44701T), isolated from a smear-ripened cheese.</title>
        <authorList>
            <consortium name="US DOE Joint Genome Institute (JGI-PGF)"/>
            <person name="Walter F."/>
            <person name="Albersmeier A."/>
            <person name="Kalinowski J."/>
            <person name="Ruckert C."/>
        </authorList>
    </citation>
    <scope>NUCLEOTIDE SEQUENCE</scope>
    <source>
        <strain evidence="1">CGMCC 1.15367</strain>
    </source>
</reference>
<sequence>MRIPVDATKQVKAVAVSSTLSKLTNEVLAAVDRAVAGTTIEPIAMQRVRGEERLRAFQEATNLTIDEKSAAVDRINKENSDLDTKLASFKGTQAYNLFISEFGKYGLK</sequence>
<name>A0A917E8P3_9HYPH</name>
<organism evidence="1 2">
    <name type="scientific">Aureimonas endophytica</name>
    <dbReference type="NCBI Taxonomy" id="2027858"/>
    <lineage>
        <taxon>Bacteria</taxon>
        <taxon>Pseudomonadati</taxon>
        <taxon>Pseudomonadota</taxon>
        <taxon>Alphaproteobacteria</taxon>
        <taxon>Hyphomicrobiales</taxon>
        <taxon>Aurantimonadaceae</taxon>
        <taxon>Aureimonas</taxon>
    </lineage>
</organism>
<protein>
    <submittedName>
        <fullName evidence="1">Uncharacterized protein</fullName>
    </submittedName>
</protein>
<dbReference type="EMBL" id="BMIQ01000006">
    <property type="protein sequence ID" value="GGE15112.1"/>
    <property type="molecule type" value="Genomic_DNA"/>
</dbReference>
<dbReference type="Proteomes" id="UP000644699">
    <property type="component" value="Unassembled WGS sequence"/>
</dbReference>
<evidence type="ECO:0000313" key="1">
    <source>
        <dbReference type="EMBL" id="GGE15112.1"/>
    </source>
</evidence>
<evidence type="ECO:0000313" key="2">
    <source>
        <dbReference type="Proteomes" id="UP000644699"/>
    </source>
</evidence>
<keyword evidence="2" id="KW-1185">Reference proteome</keyword>
<accession>A0A917E8P3</accession>
<reference evidence="1" key="2">
    <citation type="submission" date="2020-09" db="EMBL/GenBank/DDBJ databases">
        <authorList>
            <person name="Sun Q."/>
            <person name="Zhou Y."/>
        </authorList>
    </citation>
    <scope>NUCLEOTIDE SEQUENCE</scope>
    <source>
        <strain evidence="1">CGMCC 1.15367</strain>
    </source>
</reference>
<gene>
    <name evidence="1" type="ORF">GCM10011390_37770</name>
</gene>
<dbReference type="AlphaFoldDB" id="A0A917E8P3"/>
<comment type="caution">
    <text evidence="1">The sequence shown here is derived from an EMBL/GenBank/DDBJ whole genome shotgun (WGS) entry which is preliminary data.</text>
</comment>